<comment type="caution">
    <text evidence="1">The sequence shown here is derived from an EMBL/GenBank/DDBJ whole genome shotgun (WGS) entry which is preliminary data.</text>
</comment>
<organism evidence="1">
    <name type="scientific">marine sediment metagenome</name>
    <dbReference type="NCBI Taxonomy" id="412755"/>
    <lineage>
        <taxon>unclassified sequences</taxon>
        <taxon>metagenomes</taxon>
        <taxon>ecological metagenomes</taxon>
    </lineage>
</organism>
<feature type="non-terminal residue" evidence="1">
    <location>
        <position position="1"/>
    </location>
</feature>
<evidence type="ECO:0000313" key="1">
    <source>
        <dbReference type="EMBL" id="GAH11694.1"/>
    </source>
</evidence>
<reference evidence="1" key="1">
    <citation type="journal article" date="2014" name="Front. Microbiol.">
        <title>High frequency of phylogenetically diverse reductive dehalogenase-homologous genes in deep subseafloor sedimentary metagenomes.</title>
        <authorList>
            <person name="Kawai M."/>
            <person name="Futagami T."/>
            <person name="Toyoda A."/>
            <person name="Takaki Y."/>
            <person name="Nishi S."/>
            <person name="Hori S."/>
            <person name="Arai W."/>
            <person name="Tsubouchi T."/>
            <person name="Morono Y."/>
            <person name="Uchiyama I."/>
            <person name="Ito T."/>
            <person name="Fujiyama A."/>
            <person name="Inagaki F."/>
            <person name="Takami H."/>
        </authorList>
    </citation>
    <scope>NUCLEOTIDE SEQUENCE</scope>
    <source>
        <strain evidence="1">Expedition CK06-06</strain>
    </source>
</reference>
<accession>X1E3D9</accession>
<sequence>ELKKYSDNAEMRQELLVVFMGREAEIKEKYAKEADGSLRDLENEAIHFSALASSLIHASPTKGILNIPP</sequence>
<gene>
    <name evidence="1" type="ORF">S01H4_61537</name>
</gene>
<protein>
    <submittedName>
        <fullName evidence="1">Uncharacterized protein</fullName>
    </submittedName>
</protein>
<dbReference type="EMBL" id="BART01036509">
    <property type="protein sequence ID" value="GAH11694.1"/>
    <property type="molecule type" value="Genomic_DNA"/>
</dbReference>
<proteinExistence type="predicted"/>
<name>X1E3D9_9ZZZZ</name>
<dbReference type="AlphaFoldDB" id="X1E3D9"/>